<feature type="binding site" evidence="15 16">
    <location>
        <begin position="342"/>
        <end position="344"/>
    </location>
    <ligand>
        <name>NAD(+)</name>
        <dbReference type="ChEBI" id="CHEBI:57540"/>
    </ligand>
</feature>
<dbReference type="PANTHER" id="PTHR11911">
    <property type="entry name" value="INOSINE-5-MONOPHOSPHATE DEHYDROGENASE RELATED"/>
    <property type="match status" value="1"/>
</dbReference>
<evidence type="ECO:0000256" key="15">
    <source>
        <dbReference type="HAMAP-Rule" id="MF_03156"/>
    </source>
</evidence>
<evidence type="ECO:0000256" key="12">
    <source>
        <dbReference type="ARBA" id="ARBA00048028"/>
    </source>
</evidence>
<feature type="binding site" evidence="15">
    <location>
        <position position="347"/>
    </location>
    <ligand>
        <name>IMP</name>
        <dbReference type="ChEBI" id="CHEBI:58053"/>
    </ligand>
</feature>
<dbReference type="SUPFAM" id="SSF51412">
    <property type="entry name" value="Inosine monophosphate dehydrogenase (IMPDH)"/>
    <property type="match status" value="1"/>
</dbReference>
<dbReference type="PROSITE" id="PS51371">
    <property type="entry name" value="CBS"/>
    <property type="match status" value="2"/>
</dbReference>
<dbReference type="OrthoDB" id="416622at2759"/>
<protein>
    <recommendedName>
        <fullName evidence="15 20">Inosine-5'-monophosphate dehydrogenase</fullName>
        <shortName evidence="15">IMP dehydrogenase</shortName>
        <shortName evidence="15">IMPD</shortName>
        <shortName evidence="15">IMPDH</shortName>
        <ecNumber evidence="15 20">1.1.1.205</ecNumber>
    </recommendedName>
</protein>
<comment type="function">
    <text evidence="13">Catalyzes the conversion of inosine 5'-phosphate (IMP) to xanthosine 5'-phosphate (XMP), the first committed and rate-limiting step in the de novo synthesis of guanine nucleotides, and therefore plays an important role in the regulation of cell growth. Part of the gene cluster that mediates the biosynthesis of mycophenolic acid (MPA), the first isolated antibiotic natural product in the world. Does not play a role in the biosynthesis of MPA, but is involved in self resistance to MPA, since MPA acts as an inhibitor of IMP dehydrogenases.</text>
</comment>
<dbReference type="NCBIfam" id="TIGR01302">
    <property type="entry name" value="IMP_dehydrog"/>
    <property type="match status" value="1"/>
</dbReference>
<comment type="caution">
    <text evidence="22">The sequence shown here is derived from an EMBL/GenBank/DDBJ whole genome shotgun (WGS) entry which is preliminary data.</text>
</comment>
<feature type="binding site" evidence="15">
    <location>
        <begin position="382"/>
        <end position="384"/>
    </location>
    <ligand>
        <name>IMP</name>
        <dbReference type="ChEBI" id="CHEBI:58053"/>
    </ligand>
</feature>
<sequence>MPHTNGDSTAASSFFGKTMDHTKALEVLKQYEERDGLDIQSLLDSKKHGGLTYNDFLVLPGYIGFAASEVTLDSPVTKRISLKIPFVSSPMDTVTEHEMAIHIALQGGLGVIHHNCSPDAQAEMVQKVKRYENGFILDPVVLSRDTTVGEVKALKEKWGFGGFPVTENGKLGSKLIGIVTNRDIQFEDDLNQPVSAVMVTDLVTASYGTTLLEANKILAKSKKGKLPIVDSNGNFVSMISRSDLTKNLHFPLASKLPHSKQLICAAAIGTRPEDKIRLQKLVDAGLDIVVLDSSQGNSMYQIEMVKYVKEKFPKLDAIGGNVVTREQAASLIAAGVDGLRIGMGSGSACITQEVMAVGRPQAAAVYNVSSFAAKFGVPCIADGGIQNVGHIVKGLALGASTIMMGGLLAGTTESPGTSFVSREGKLVKAYRGMGSIDAMQDKKAGSGAKDSQKSNAGTARYFSEGDSVLVAQGVAGAVAHRGSITKFVPYLAAGLKHSLQDCGKKSLHELHESVKSGSTRFELRTASAQLEGGVNMESYEKKLYA</sequence>
<feature type="binding site" evidence="15">
    <location>
        <begin position="405"/>
        <end position="406"/>
    </location>
    <ligand>
        <name>IMP</name>
        <dbReference type="ChEBI" id="CHEBI:58053"/>
    </ligand>
</feature>
<comment type="caution">
    <text evidence="15">Lacks conserved residue(s) required for the propagation of feature annotation.</text>
</comment>
<evidence type="ECO:0000256" key="6">
    <source>
        <dbReference type="ARBA" id="ARBA00022749"/>
    </source>
</evidence>
<dbReference type="Proteomes" id="UP000785200">
    <property type="component" value="Unassembled WGS sequence"/>
</dbReference>
<dbReference type="GO" id="GO:0006183">
    <property type="term" value="P:GTP biosynthetic process"/>
    <property type="evidence" value="ECO:0007669"/>
    <property type="project" value="TreeGrafter"/>
</dbReference>
<keyword evidence="8 15" id="KW-0630">Potassium</keyword>
<feature type="binding site" evidence="15">
    <location>
        <begin position="430"/>
        <end position="434"/>
    </location>
    <ligand>
        <name>IMP</name>
        <dbReference type="ChEBI" id="CHEBI:58053"/>
    </ligand>
</feature>
<feature type="binding site" evidence="15">
    <location>
        <position position="472"/>
    </location>
    <ligand>
        <name>IMP</name>
        <dbReference type="ChEBI" id="CHEBI:58053"/>
    </ligand>
</feature>
<dbReference type="PIRSF" id="PIRSF000130">
    <property type="entry name" value="IMPDH"/>
    <property type="match status" value="1"/>
</dbReference>
<dbReference type="InterPro" id="IPR000644">
    <property type="entry name" value="CBS_dom"/>
</dbReference>
<dbReference type="InterPro" id="IPR005990">
    <property type="entry name" value="IMP_DH"/>
</dbReference>
<dbReference type="CDD" id="cd00381">
    <property type="entry name" value="IMPDH"/>
    <property type="match status" value="1"/>
</dbReference>
<dbReference type="Pfam" id="PF00478">
    <property type="entry name" value="IMPDH"/>
    <property type="match status" value="1"/>
</dbReference>
<evidence type="ECO:0000256" key="3">
    <source>
        <dbReference type="ARBA" id="ARBA00005502"/>
    </source>
</evidence>
<comment type="similarity">
    <text evidence="3 15 19">Belongs to the IMPDH/GMPR family.</text>
</comment>
<dbReference type="InterPro" id="IPR013785">
    <property type="entry name" value="Aldolase_TIM"/>
</dbReference>
<evidence type="ECO:0000256" key="11">
    <source>
        <dbReference type="ARBA" id="ARBA00023122"/>
    </source>
</evidence>
<dbReference type="GO" id="GO:0000166">
    <property type="term" value="F:nucleotide binding"/>
    <property type="evidence" value="ECO:0007669"/>
    <property type="project" value="UniProtKB-UniRule"/>
</dbReference>
<feature type="binding site" evidence="15">
    <location>
        <position position="527"/>
    </location>
    <ligand>
        <name>K(+)</name>
        <dbReference type="ChEBI" id="CHEBI:29103"/>
        <note>ligand shared between two tetrameric partners</note>
    </ligand>
</feature>
<dbReference type="InterPro" id="IPR046342">
    <property type="entry name" value="CBS_dom_sf"/>
</dbReference>
<dbReference type="GO" id="GO:0005737">
    <property type="term" value="C:cytoplasm"/>
    <property type="evidence" value="ECO:0007669"/>
    <property type="project" value="UniProtKB-SubCell"/>
</dbReference>
<evidence type="ECO:0000256" key="9">
    <source>
        <dbReference type="ARBA" id="ARBA00023002"/>
    </source>
</evidence>
<dbReference type="HAMAP" id="MF_01964">
    <property type="entry name" value="IMPDH"/>
    <property type="match status" value="1"/>
</dbReference>
<comment type="cofactor">
    <cofactor evidence="1 15">
        <name>K(+)</name>
        <dbReference type="ChEBI" id="CHEBI:29103"/>
    </cofactor>
</comment>
<feature type="domain" description="CBS" evidence="21">
    <location>
        <begin position="198"/>
        <end position="254"/>
    </location>
</feature>
<dbReference type="SMART" id="SM01240">
    <property type="entry name" value="IMPDH"/>
    <property type="match status" value="1"/>
</dbReference>
<comment type="pathway">
    <text evidence="15 20">Purine metabolism; XMP biosynthesis via de novo pathway; XMP from IMP: step 1/1.</text>
</comment>
<keyword evidence="5 15" id="KW-0479">Metal-binding</keyword>
<dbReference type="EC" id="1.1.1.205" evidence="15 20"/>
<feature type="binding site" description="in other chain" evidence="15 17">
    <location>
        <position position="344"/>
    </location>
    <ligand>
        <name>K(+)</name>
        <dbReference type="ChEBI" id="CHEBI:29103"/>
        <note>ligand shared between two tetrameric partners</note>
    </ligand>
</feature>
<evidence type="ECO:0000256" key="2">
    <source>
        <dbReference type="ARBA" id="ARBA00004496"/>
    </source>
</evidence>
<dbReference type="GO" id="GO:0003938">
    <property type="term" value="F:IMP dehydrogenase activity"/>
    <property type="evidence" value="ECO:0007669"/>
    <property type="project" value="UniProtKB-UniRule"/>
</dbReference>
<organism evidence="22 23">
    <name type="scientific">Hyphodiscus hymeniophilus</name>
    <dbReference type="NCBI Taxonomy" id="353542"/>
    <lineage>
        <taxon>Eukaryota</taxon>
        <taxon>Fungi</taxon>
        <taxon>Dikarya</taxon>
        <taxon>Ascomycota</taxon>
        <taxon>Pezizomycotina</taxon>
        <taxon>Leotiomycetes</taxon>
        <taxon>Helotiales</taxon>
        <taxon>Hyphodiscaceae</taxon>
        <taxon>Hyphodiscus</taxon>
    </lineage>
</organism>
<dbReference type="GO" id="GO:0046872">
    <property type="term" value="F:metal ion binding"/>
    <property type="evidence" value="ECO:0007669"/>
    <property type="project" value="UniProtKB-UniRule"/>
</dbReference>
<comment type="subcellular location">
    <subcellularLocation>
        <location evidence="2 15">Cytoplasm</location>
    </subcellularLocation>
</comment>
<gene>
    <name evidence="22" type="ORF">D0Z07_0822</name>
</gene>
<dbReference type="Gene3D" id="3.20.20.70">
    <property type="entry name" value="Aldolase class I"/>
    <property type="match status" value="1"/>
</dbReference>
<reference evidence="22" key="1">
    <citation type="submission" date="2019-07" db="EMBL/GenBank/DDBJ databases">
        <title>Hyphodiscus hymeniophilus genome sequencing and assembly.</title>
        <authorList>
            <person name="Kramer G."/>
            <person name="Nodwell J."/>
        </authorList>
    </citation>
    <scope>NUCLEOTIDE SEQUENCE</scope>
    <source>
        <strain evidence="22">ATCC 34498</strain>
    </source>
</reference>
<keyword evidence="11 18" id="KW-0129">CBS domain</keyword>
<feature type="active site" description="Thioimidate intermediate" evidence="15">
    <location>
        <position position="349"/>
    </location>
</feature>
<comment type="activity regulation">
    <text evidence="15">Mycophenolic acid (MPA) is a non-competitive inhibitor that prevents formation of the closed enzyme conformation by binding to the same site as the amobile flap. In contrast, mizoribine monophosphate (MZP) is a competitive inhibitor that induces the closed conformation. MPA is a potent inhibitor of mammalian IMPDHs but a poor inhibitor of the bacterial enzymes. MZP is a more potent inhibitor of bacterial IMPDH.</text>
</comment>
<evidence type="ECO:0000256" key="19">
    <source>
        <dbReference type="RuleBase" id="RU003927"/>
    </source>
</evidence>
<name>A0A9P7B055_9HELO</name>
<keyword evidence="6 15" id="KW-0332">GMP biosynthesis</keyword>
<feature type="active site" description="Proton acceptor" evidence="15">
    <location>
        <position position="460"/>
    </location>
</feature>
<dbReference type="CDD" id="cd04601">
    <property type="entry name" value="CBS_pair_IMPDH"/>
    <property type="match status" value="1"/>
</dbReference>
<feature type="binding site" evidence="15 16">
    <location>
        <begin position="292"/>
        <end position="294"/>
    </location>
    <ligand>
        <name>NAD(+)</name>
        <dbReference type="ChEBI" id="CHEBI:57540"/>
    </ligand>
</feature>
<proteinExistence type="inferred from homology"/>
<comment type="catalytic activity">
    <reaction evidence="12 15 20">
        <text>IMP + NAD(+) + H2O = XMP + NADH + H(+)</text>
        <dbReference type="Rhea" id="RHEA:11708"/>
        <dbReference type="ChEBI" id="CHEBI:15377"/>
        <dbReference type="ChEBI" id="CHEBI:15378"/>
        <dbReference type="ChEBI" id="CHEBI:57464"/>
        <dbReference type="ChEBI" id="CHEBI:57540"/>
        <dbReference type="ChEBI" id="CHEBI:57945"/>
        <dbReference type="ChEBI" id="CHEBI:58053"/>
        <dbReference type="EC" id="1.1.1.205"/>
    </reaction>
</comment>
<keyword evidence="10 15" id="KW-0520">NAD</keyword>
<keyword evidence="23" id="KW-1185">Reference proteome</keyword>
<feature type="binding site" description="in other chain" evidence="15 17">
    <location>
        <position position="349"/>
    </location>
    <ligand>
        <name>K(+)</name>
        <dbReference type="ChEBI" id="CHEBI:29103"/>
        <note>ligand shared between two tetrameric partners</note>
    </ligand>
</feature>
<evidence type="ECO:0000256" key="17">
    <source>
        <dbReference type="PIRSR" id="PIRSR000130-4"/>
    </source>
</evidence>
<dbReference type="SUPFAM" id="SSF54631">
    <property type="entry name" value="CBS-domain pair"/>
    <property type="match status" value="1"/>
</dbReference>
<comment type="subunit">
    <text evidence="14">Homotetramer. Seems to be able to form heterotetramers composed from more than 1 of the 3 IMPDH gene products (IMD2-4).</text>
</comment>
<evidence type="ECO:0000256" key="13">
    <source>
        <dbReference type="ARBA" id="ARBA00058020"/>
    </source>
</evidence>
<keyword evidence="7 15" id="KW-0658">Purine biosynthesis</keyword>
<keyword evidence="9 15" id="KW-0560">Oxidoreductase</keyword>
<dbReference type="PROSITE" id="PS00487">
    <property type="entry name" value="IMP_DH_GMP_RED"/>
    <property type="match status" value="1"/>
</dbReference>
<evidence type="ECO:0000259" key="21">
    <source>
        <dbReference type="PROSITE" id="PS51371"/>
    </source>
</evidence>
<evidence type="ECO:0000256" key="10">
    <source>
        <dbReference type="ARBA" id="ARBA00023027"/>
    </source>
</evidence>
<evidence type="ECO:0000256" key="18">
    <source>
        <dbReference type="PROSITE-ProRule" id="PRU00703"/>
    </source>
</evidence>
<feature type="domain" description="CBS" evidence="21">
    <location>
        <begin position="135"/>
        <end position="194"/>
    </location>
</feature>
<evidence type="ECO:0000256" key="7">
    <source>
        <dbReference type="ARBA" id="ARBA00022755"/>
    </source>
</evidence>
<dbReference type="EMBL" id="VNKQ01000003">
    <property type="protein sequence ID" value="KAG0651882.1"/>
    <property type="molecule type" value="Genomic_DNA"/>
</dbReference>
<evidence type="ECO:0000256" key="14">
    <source>
        <dbReference type="ARBA" id="ARBA00062187"/>
    </source>
</evidence>
<dbReference type="InterPro" id="IPR015875">
    <property type="entry name" value="IMP_DH/GMP_Rdtase_CS"/>
</dbReference>
<dbReference type="GO" id="GO:0006177">
    <property type="term" value="P:GMP biosynthetic process"/>
    <property type="evidence" value="ECO:0007669"/>
    <property type="project" value="UniProtKB-UniRule"/>
</dbReference>
<dbReference type="AlphaFoldDB" id="A0A9P7B055"/>
<evidence type="ECO:0000313" key="23">
    <source>
        <dbReference type="Proteomes" id="UP000785200"/>
    </source>
</evidence>
<dbReference type="PANTHER" id="PTHR11911:SF111">
    <property type="entry name" value="INOSINE-5'-MONOPHOSPHATE DEHYDROGENASE"/>
    <property type="match status" value="1"/>
</dbReference>
<feature type="binding site" description="in other chain" evidence="15 17">
    <location>
        <position position="346"/>
    </location>
    <ligand>
        <name>K(+)</name>
        <dbReference type="ChEBI" id="CHEBI:29103"/>
        <note>ligand shared between two tetrameric partners</note>
    </ligand>
</feature>
<evidence type="ECO:0000256" key="8">
    <source>
        <dbReference type="ARBA" id="ARBA00022958"/>
    </source>
</evidence>
<dbReference type="SMART" id="SM00116">
    <property type="entry name" value="CBS"/>
    <property type="match status" value="2"/>
</dbReference>
<evidence type="ECO:0000256" key="4">
    <source>
        <dbReference type="ARBA" id="ARBA00022490"/>
    </source>
</evidence>
<keyword evidence="4 15" id="KW-0963">Cytoplasm</keyword>
<evidence type="ECO:0000256" key="20">
    <source>
        <dbReference type="RuleBase" id="RU003928"/>
    </source>
</evidence>
<evidence type="ECO:0000256" key="5">
    <source>
        <dbReference type="ARBA" id="ARBA00022723"/>
    </source>
</evidence>
<accession>A0A9P7B055</accession>
<evidence type="ECO:0000256" key="1">
    <source>
        <dbReference type="ARBA" id="ARBA00001958"/>
    </source>
</evidence>
<evidence type="ECO:0000313" key="22">
    <source>
        <dbReference type="EMBL" id="KAG0651882.1"/>
    </source>
</evidence>
<dbReference type="Pfam" id="PF00571">
    <property type="entry name" value="CBS"/>
    <property type="match status" value="2"/>
</dbReference>
<dbReference type="InterPro" id="IPR001093">
    <property type="entry name" value="IMP_DH_GMPRt"/>
</dbReference>
<dbReference type="FunFam" id="3.20.20.70:FF:000007">
    <property type="entry name" value="Chromosome 19 SCAF14664, whole genome shotgun sequence"/>
    <property type="match status" value="1"/>
</dbReference>
<evidence type="ECO:0000256" key="16">
    <source>
        <dbReference type="PIRSR" id="PIRSR000130-3"/>
    </source>
</evidence>